<feature type="signal peptide" evidence="1">
    <location>
        <begin position="1"/>
        <end position="23"/>
    </location>
</feature>
<dbReference type="PANTHER" id="PTHR14363:SF13">
    <property type="entry name" value="OS07G0598400 PROTEIN"/>
    <property type="match status" value="1"/>
</dbReference>
<proteinExistence type="predicted"/>
<protein>
    <submittedName>
        <fullName evidence="2">Uncharacterized protein</fullName>
    </submittedName>
</protein>
<dbReference type="PANTHER" id="PTHR14363">
    <property type="entry name" value="HEPARANASE-RELATED"/>
    <property type="match status" value="1"/>
</dbReference>
<gene>
    <name evidence="2" type="ORF">AARE701A_LOCUS4988</name>
</gene>
<evidence type="ECO:0000313" key="2">
    <source>
        <dbReference type="EMBL" id="CAE5963544.1"/>
    </source>
</evidence>
<name>A0A8S1ZNT8_ARAAE</name>
<evidence type="ECO:0000313" key="3">
    <source>
        <dbReference type="Proteomes" id="UP000682877"/>
    </source>
</evidence>
<keyword evidence="1" id="KW-0732">Signal</keyword>
<keyword evidence="3" id="KW-1185">Reference proteome</keyword>
<organism evidence="2 3">
    <name type="scientific">Arabidopsis arenosa</name>
    <name type="common">Sand rock-cress</name>
    <name type="synonym">Cardaminopsis arenosa</name>
    <dbReference type="NCBI Taxonomy" id="38785"/>
    <lineage>
        <taxon>Eukaryota</taxon>
        <taxon>Viridiplantae</taxon>
        <taxon>Streptophyta</taxon>
        <taxon>Embryophyta</taxon>
        <taxon>Tracheophyta</taxon>
        <taxon>Spermatophyta</taxon>
        <taxon>Magnoliopsida</taxon>
        <taxon>eudicotyledons</taxon>
        <taxon>Gunneridae</taxon>
        <taxon>Pentapetalae</taxon>
        <taxon>rosids</taxon>
        <taxon>malvids</taxon>
        <taxon>Brassicales</taxon>
        <taxon>Brassicaceae</taxon>
        <taxon>Camelineae</taxon>
        <taxon>Arabidopsis</taxon>
    </lineage>
</organism>
<sequence>MKINRNRPINILIVFFLLATARATRNWTNRTHRTVPRVQHAYYAYPHRSCESFSRPYARSMCIELERIHRSSRQPLFSPPPPSSEIDQRVSAKVEVKQYAQDMKKPKRVMEKLYQDEKTQPKVLGGPAGFYDERWFNEFLLHSGF</sequence>
<evidence type="ECO:0000256" key="1">
    <source>
        <dbReference type="SAM" id="SignalP"/>
    </source>
</evidence>
<dbReference type="AlphaFoldDB" id="A0A8S1ZNT8"/>
<dbReference type="Pfam" id="PF03662">
    <property type="entry name" value="Glyco_hydro_79n"/>
    <property type="match status" value="1"/>
</dbReference>
<accession>A0A8S1ZNT8</accession>
<dbReference type="GO" id="GO:0004566">
    <property type="term" value="F:beta-glucuronidase activity"/>
    <property type="evidence" value="ECO:0007669"/>
    <property type="project" value="TreeGrafter"/>
</dbReference>
<dbReference type="Proteomes" id="UP000682877">
    <property type="component" value="Chromosome 2"/>
</dbReference>
<reference evidence="2" key="1">
    <citation type="submission" date="2021-01" db="EMBL/GenBank/DDBJ databases">
        <authorList>
            <person name="Bezrukov I."/>
        </authorList>
    </citation>
    <scope>NUCLEOTIDE SEQUENCE</scope>
</reference>
<dbReference type="EMBL" id="LR999452">
    <property type="protein sequence ID" value="CAE5963544.1"/>
    <property type="molecule type" value="Genomic_DNA"/>
</dbReference>
<feature type="chain" id="PRO_5035919922" evidence="1">
    <location>
        <begin position="24"/>
        <end position="145"/>
    </location>
</feature>
<dbReference type="InterPro" id="IPR005199">
    <property type="entry name" value="Glyco_hydro_79"/>
</dbReference>
<dbReference type="GO" id="GO:0009505">
    <property type="term" value="C:plant-type cell wall"/>
    <property type="evidence" value="ECO:0007669"/>
    <property type="project" value="TreeGrafter"/>
</dbReference>
<dbReference type="GO" id="GO:0016020">
    <property type="term" value="C:membrane"/>
    <property type="evidence" value="ECO:0007669"/>
    <property type="project" value="InterPro"/>
</dbReference>